<proteinExistence type="predicted"/>
<dbReference type="InterPro" id="IPR002575">
    <property type="entry name" value="Aminoglycoside_PTrfase"/>
</dbReference>
<dbReference type="RefSeq" id="WP_379190864.1">
    <property type="nucleotide sequence ID" value="NZ_JBHSOW010000092.1"/>
</dbReference>
<name>A0ABW0W2X8_9BACL</name>
<evidence type="ECO:0000313" key="2">
    <source>
        <dbReference type="EMBL" id="MFC5652235.1"/>
    </source>
</evidence>
<dbReference type="Pfam" id="PF01636">
    <property type="entry name" value="APH"/>
    <property type="match status" value="1"/>
</dbReference>
<feature type="domain" description="Aminoglycoside phosphotransferase" evidence="1">
    <location>
        <begin position="25"/>
        <end position="196"/>
    </location>
</feature>
<reference evidence="3" key="1">
    <citation type="journal article" date="2019" name="Int. J. Syst. Evol. Microbiol.">
        <title>The Global Catalogue of Microorganisms (GCM) 10K type strain sequencing project: providing services to taxonomists for standard genome sequencing and annotation.</title>
        <authorList>
            <consortium name="The Broad Institute Genomics Platform"/>
            <consortium name="The Broad Institute Genome Sequencing Center for Infectious Disease"/>
            <person name="Wu L."/>
            <person name="Ma J."/>
        </authorList>
    </citation>
    <scope>NUCLEOTIDE SEQUENCE [LARGE SCALE GENOMIC DNA]</scope>
    <source>
        <strain evidence="3">CGMCC 1.3240</strain>
    </source>
</reference>
<dbReference type="InterPro" id="IPR011009">
    <property type="entry name" value="Kinase-like_dom_sf"/>
</dbReference>
<gene>
    <name evidence="2" type="ORF">ACFPYJ_24600</name>
</gene>
<protein>
    <submittedName>
        <fullName evidence="2">Phosphotransferase</fullName>
    </submittedName>
</protein>
<dbReference type="Proteomes" id="UP001596047">
    <property type="component" value="Unassembled WGS sequence"/>
</dbReference>
<sequence>MSNPIINELIQNRIIPESICHWSELKGGTHSKVGVIGTLNSPKMYVVKSNEPQRIAAETRFFQIYKEIPSLPSVRYVDPEYRYFVYDFIPGETNYNRTRKQELMSDLTKLMLQFYVQAESLDEYEWVEDPKRVTEDILYSESIIGSHLDAADHALVKDIHLRRQKRILRADLYVLHGDFGVHNFLFEEGKLYGIIDPLPKLGRRLYDVLYAFCSSPDGLHLPILVNAAEQLGNEPIQTHELIEDMIMALYFRIATCLLHHPEDLTLYQTAWKEWKLY</sequence>
<dbReference type="SUPFAM" id="SSF56112">
    <property type="entry name" value="Protein kinase-like (PK-like)"/>
    <property type="match status" value="1"/>
</dbReference>
<organism evidence="2 3">
    <name type="scientific">Paenibacillus solisilvae</name>
    <dbReference type="NCBI Taxonomy" id="2486751"/>
    <lineage>
        <taxon>Bacteria</taxon>
        <taxon>Bacillati</taxon>
        <taxon>Bacillota</taxon>
        <taxon>Bacilli</taxon>
        <taxon>Bacillales</taxon>
        <taxon>Paenibacillaceae</taxon>
        <taxon>Paenibacillus</taxon>
    </lineage>
</organism>
<dbReference type="Gene3D" id="3.90.1200.10">
    <property type="match status" value="1"/>
</dbReference>
<evidence type="ECO:0000313" key="3">
    <source>
        <dbReference type="Proteomes" id="UP001596047"/>
    </source>
</evidence>
<dbReference type="EMBL" id="JBHSOW010000092">
    <property type="protein sequence ID" value="MFC5652235.1"/>
    <property type="molecule type" value="Genomic_DNA"/>
</dbReference>
<evidence type="ECO:0000259" key="1">
    <source>
        <dbReference type="Pfam" id="PF01636"/>
    </source>
</evidence>
<comment type="caution">
    <text evidence="2">The sequence shown here is derived from an EMBL/GenBank/DDBJ whole genome shotgun (WGS) entry which is preliminary data.</text>
</comment>
<accession>A0ABW0W2X8</accession>
<keyword evidence="3" id="KW-1185">Reference proteome</keyword>